<sequence>MEKILTPKTDRLPIGWLKLAVFGGALLLLTLLGAKTGASDTGFGWFALLPTLVVLGLALLTHRTLEPLLAGTLVGFVMVAPDHALQNFVASSLEVMKGPIMGWLILVCGLLGSLIALLQFSGSTLAFSDALGRYIKHRSHALMASWLLGIAIFIDDYLNALTVSTAMRKLSDQLKVSREMLAYVVDSTSAPVCLIVPFSTWVIYLAGLIEANGLAAEGTGFNYYLGLLPYLIYPWVALLLVPAVAYGLVPTFGAMKQAETRASNGTATHLREDNDGTRQPPQLINFILPVLTLLLATWYFDIDALMGVGCALVVSLVLYRVQGLASLPRLFDEIIHGVGTMLLPLGIVFAAFVLQTVNEQLGLAPYLIDTITPYMNAQWLPALSFLVLAALTFATGSFWGVYAIAFPIMVPLAQALNADMALTLGALISAGAFGSHACFFGDSTVISAKGCGITPMQHALTQLPYTLIAAAITTLLLWLLA</sequence>
<feature type="transmembrane region" description="Helical" evidence="6">
    <location>
        <begin position="43"/>
        <end position="62"/>
    </location>
</feature>
<name>A0ABP6VW00_9GAMM</name>
<comment type="caution">
    <text evidence="8">The sequence shown here is derived from an EMBL/GenBank/DDBJ whole genome shotgun (WGS) entry which is preliminary data.</text>
</comment>
<evidence type="ECO:0000256" key="2">
    <source>
        <dbReference type="ARBA" id="ARBA00022475"/>
    </source>
</evidence>
<proteinExistence type="predicted"/>
<organism evidence="8 9">
    <name type="scientific">Zobellella aerophila</name>
    <dbReference type="NCBI Taxonomy" id="870480"/>
    <lineage>
        <taxon>Bacteria</taxon>
        <taxon>Pseudomonadati</taxon>
        <taxon>Pseudomonadota</taxon>
        <taxon>Gammaproteobacteria</taxon>
        <taxon>Aeromonadales</taxon>
        <taxon>Aeromonadaceae</taxon>
        <taxon>Zobellella</taxon>
    </lineage>
</organism>
<feature type="transmembrane region" description="Helical" evidence="6">
    <location>
        <begin position="382"/>
        <end position="408"/>
    </location>
</feature>
<feature type="transmembrane region" description="Helical" evidence="6">
    <location>
        <begin position="420"/>
        <end position="442"/>
    </location>
</feature>
<evidence type="ECO:0000259" key="7">
    <source>
        <dbReference type="Pfam" id="PF03553"/>
    </source>
</evidence>
<protein>
    <submittedName>
        <fullName evidence="8">Na+/H+ antiporter NhaC family protein</fullName>
    </submittedName>
</protein>
<dbReference type="InterPro" id="IPR018461">
    <property type="entry name" value="Na/H_Antiport_NhaC-like_C"/>
</dbReference>
<evidence type="ECO:0000313" key="8">
    <source>
        <dbReference type="EMBL" id="GAA3539746.1"/>
    </source>
</evidence>
<evidence type="ECO:0000256" key="1">
    <source>
        <dbReference type="ARBA" id="ARBA00004651"/>
    </source>
</evidence>
<evidence type="ECO:0000256" key="3">
    <source>
        <dbReference type="ARBA" id="ARBA00022692"/>
    </source>
</evidence>
<feature type="transmembrane region" description="Helical" evidence="6">
    <location>
        <begin position="140"/>
        <end position="160"/>
    </location>
</feature>
<reference evidence="9" key="1">
    <citation type="journal article" date="2019" name="Int. J. Syst. Evol. Microbiol.">
        <title>The Global Catalogue of Microorganisms (GCM) 10K type strain sequencing project: providing services to taxonomists for standard genome sequencing and annotation.</title>
        <authorList>
            <consortium name="The Broad Institute Genomics Platform"/>
            <consortium name="The Broad Institute Genome Sequencing Center for Infectious Disease"/>
            <person name="Wu L."/>
            <person name="Ma J."/>
        </authorList>
    </citation>
    <scope>NUCLEOTIDE SEQUENCE [LARGE SCALE GENOMIC DNA]</scope>
    <source>
        <strain evidence="9">JCM 17110</strain>
    </source>
</reference>
<comment type="subcellular location">
    <subcellularLocation>
        <location evidence="1">Cell membrane</location>
        <topology evidence="1">Multi-pass membrane protein</topology>
    </subcellularLocation>
</comment>
<accession>A0ABP6VW00</accession>
<feature type="transmembrane region" description="Helical" evidence="6">
    <location>
        <begin position="334"/>
        <end position="354"/>
    </location>
</feature>
<dbReference type="PANTHER" id="PTHR43478">
    <property type="entry name" value="NA+/H+ ANTIPORTER-RELATED"/>
    <property type="match status" value="1"/>
</dbReference>
<dbReference type="Pfam" id="PF03553">
    <property type="entry name" value="Na_H_antiporter"/>
    <property type="match status" value="1"/>
</dbReference>
<feature type="transmembrane region" description="Helical" evidence="6">
    <location>
        <begin position="181"/>
        <end position="207"/>
    </location>
</feature>
<feature type="transmembrane region" description="Helical" evidence="6">
    <location>
        <begin position="12"/>
        <end position="31"/>
    </location>
</feature>
<feature type="transmembrane region" description="Helical" evidence="6">
    <location>
        <begin position="100"/>
        <end position="120"/>
    </location>
</feature>
<keyword evidence="3 6" id="KW-0812">Transmembrane</keyword>
<evidence type="ECO:0000256" key="6">
    <source>
        <dbReference type="SAM" id="Phobius"/>
    </source>
</evidence>
<dbReference type="Proteomes" id="UP001500795">
    <property type="component" value="Unassembled WGS sequence"/>
</dbReference>
<keyword evidence="2" id="KW-1003">Cell membrane</keyword>
<feature type="domain" description="Na+/H+ antiporter NhaC-like C-terminal" evidence="7">
    <location>
        <begin position="192"/>
        <end position="479"/>
    </location>
</feature>
<feature type="transmembrane region" description="Helical" evidence="6">
    <location>
        <begin position="306"/>
        <end position="322"/>
    </location>
</feature>
<evidence type="ECO:0000256" key="4">
    <source>
        <dbReference type="ARBA" id="ARBA00022989"/>
    </source>
</evidence>
<feature type="transmembrane region" description="Helical" evidence="6">
    <location>
        <begin position="283"/>
        <end position="300"/>
    </location>
</feature>
<feature type="transmembrane region" description="Helical" evidence="6">
    <location>
        <begin position="227"/>
        <end position="249"/>
    </location>
</feature>
<keyword evidence="9" id="KW-1185">Reference proteome</keyword>
<dbReference type="EMBL" id="BAABCX010000002">
    <property type="protein sequence ID" value="GAA3539746.1"/>
    <property type="molecule type" value="Genomic_DNA"/>
</dbReference>
<gene>
    <name evidence="8" type="ORF">GCM10022394_19340</name>
</gene>
<evidence type="ECO:0000313" key="9">
    <source>
        <dbReference type="Proteomes" id="UP001500795"/>
    </source>
</evidence>
<keyword evidence="4 6" id="KW-1133">Transmembrane helix</keyword>
<keyword evidence="5 6" id="KW-0472">Membrane</keyword>
<evidence type="ECO:0000256" key="5">
    <source>
        <dbReference type="ARBA" id="ARBA00023136"/>
    </source>
</evidence>
<dbReference type="PANTHER" id="PTHR43478:SF1">
    <property type="entry name" value="NA+_H+ ANTIPORTER NHAC-LIKE C-TERMINAL DOMAIN-CONTAINING PROTEIN"/>
    <property type="match status" value="1"/>
</dbReference>
<feature type="transmembrane region" description="Helical" evidence="6">
    <location>
        <begin position="462"/>
        <end position="480"/>
    </location>
</feature>
<dbReference type="RefSeq" id="WP_344957361.1">
    <property type="nucleotide sequence ID" value="NZ_BAABCX010000002.1"/>
</dbReference>